<protein>
    <submittedName>
        <fullName evidence="6">Transcription factor ILR3</fullName>
    </submittedName>
    <submittedName>
        <fullName evidence="9">Transcription factor bHLH115-like</fullName>
    </submittedName>
</protein>
<dbReference type="CDD" id="cd11446">
    <property type="entry name" value="bHLH_AtILR3_like"/>
    <property type="match status" value="1"/>
</dbReference>
<dbReference type="Proteomes" id="UP000092600">
    <property type="component" value="Unassembled WGS sequence"/>
</dbReference>
<dbReference type="OrthoDB" id="515493at2759"/>
<dbReference type="PANTHER" id="PTHR46133">
    <property type="entry name" value="BHLH TRANSCRIPTION FACTOR"/>
    <property type="match status" value="1"/>
</dbReference>
<dbReference type="Pfam" id="PF00010">
    <property type="entry name" value="HLH"/>
    <property type="match status" value="1"/>
</dbReference>
<dbReference type="InterPro" id="IPR044818">
    <property type="entry name" value="ILR3-like"/>
</dbReference>
<evidence type="ECO:0000256" key="2">
    <source>
        <dbReference type="ARBA" id="ARBA00023015"/>
    </source>
</evidence>
<keyword evidence="2" id="KW-0805">Transcription regulation</keyword>
<reference evidence="6 7" key="1">
    <citation type="journal article" date="2016" name="DNA Res.">
        <title>The draft genome of MD-2 pineapple using hybrid error correction of long reads.</title>
        <authorList>
            <person name="Redwan R.M."/>
            <person name="Saidin A."/>
            <person name="Kumar S.V."/>
        </authorList>
    </citation>
    <scope>NUCLEOTIDE SEQUENCE [LARGE SCALE GENOMIC DNA]</scope>
    <source>
        <strain evidence="7">cv. MD2</strain>
        <tissue evidence="6">Leaf</tissue>
    </source>
</reference>
<dbReference type="Gramene" id="Aco014156.1.mrna1">
    <property type="protein sequence ID" value="Aco014156.1.mrna1"/>
    <property type="gene ID" value="Aco014156.1.path1"/>
</dbReference>
<name>A0A199VLU8_ANACO</name>
<dbReference type="SUPFAM" id="SSF47459">
    <property type="entry name" value="HLH, helix-loop-helix DNA-binding domain"/>
    <property type="match status" value="1"/>
</dbReference>
<evidence type="ECO:0000313" key="6">
    <source>
        <dbReference type="EMBL" id="OAY78152.1"/>
    </source>
</evidence>
<feature type="coiled-coil region" evidence="4">
    <location>
        <begin position="111"/>
        <end position="173"/>
    </location>
</feature>
<feature type="domain" description="BHLH" evidence="5">
    <location>
        <begin position="70"/>
        <end position="121"/>
    </location>
</feature>
<accession>A0A199VLU8</accession>
<dbReference type="InterPro" id="IPR036638">
    <property type="entry name" value="HLH_DNA-bd_sf"/>
</dbReference>
<dbReference type="GO" id="GO:0046983">
    <property type="term" value="F:protein dimerization activity"/>
    <property type="evidence" value="ECO:0007669"/>
    <property type="project" value="InterPro"/>
</dbReference>
<evidence type="ECO:0000256" key="1">
    <source>
        <dbReference type="ARBA" id="ARBA00005510"/>
    </source>
</evidence>
<evidence type="ECO:0000313" key="9">
    <source>
        <dbReference type="RefSeq" id="XP_020101359.1"/>
    </source>
</evidence>
<organism evidence="6 7">
    <name type="scientific">Ananas comosus</name>
    <name type="common">Pineapple</name>
    <name type="synonym">Ananas ananas</name>
    <dbReference type="NCBI Taxonomy" id="4615"/>
    <lineage>
        <taxon>Eukaryota</taxon>
        <taxon>Viridiplantae</taxon>
        <taxon>Streptophyta</taxon>
        <taxon>Embryophyta</taxon>
        <taxon>Tracheophyta</taxon>
        <taxon>Spermatophyta</taxon>
        <taxon>Magnoliopsida</taxon>
        <taxon>Liliopsida</taxon>
        <taxon>Poales</taxon>
        <taxon>Bromeliaceae</taxon>
        <taxon>Bromelioideae</taxon>
        <taxon>Ananas</taxon>
    </lineage>
</organism>
<evidence type="ECO:0000256" key="4">
    <source>
        <dbReference type="SAM" id="Coils"/>
    </source>
</evidence>
<proteinExistence type="inferred from homology"/>
<dbReference type="AlphaFoldDB" id="A0A199VLU8"/>
<comment type="similarity">
    <text evidence="1">Belongs to the bHLH protein family.</text>
</comment>
<dbReference type="GO" id="GO:0006879">
    <property type="term" value="P:intracellular iron ion homeostasis"/>
    <property type="evidence" value="ECO:0007669"/>
    <property type="project" value="InterPro"/>
</dbReference>
<dbReference type="Gene3D" id="4.10.280.10">
    <property type="entry name" value="Helix-loop-helix DNA-binding domain"/>
    <property type="match status" value="1"/>
</dbReference>
<keyword evidence="8" id="KW-1185">Reference proteome</keyword>
<dbReference type="InterPro" id="IPR011598">
    <property type="entry name" value="bHLH_dom"/>
</dbReference>
<dbReference type="SMART" id="SM00353">
    <property type="entry name" value="HLH"/>
    <property type="match status" value="1"/>
</dbReference>
<dbReference type="PROSITE" id="PS50888">
    <property type="entry name" value="BHLH"/>
    <property type="match status" value="1"/>
</dbReference>
<dbReference type="PANTHER" id="PTHR46133:SF8">
    <property type="entry name" value="TRANSCRIPTION FACTOR ILR3-LIKE"/>
    <property type="match status" value="1"/>
</dbReference>
<evidence type="ECO:0000313" key="7">
    <source>
        <dbReference type="Proteomes" id="UP000092600"/>
    </source>
</evidence>
<evidence type="ECO:0000259" key="5">
    <source>
        <dbReference type="PROSITE" id="PS50888"/>
    </source>
</evidence>
<dbReference type="GeneID" id="109719221"/>
<dbReference type="EMBL" id="LSRQ01001355">
    <property type="protein sequence ID" value="OAY78152.1"/>
    <property type="molecule type" value="Genomic_DNA"/>
</dbReference>
<evidence type="ECO:0000256" key="3">
    <source>
        <dbReference type="ARBA" id="ARBA00023163"/>
    </source>
</evidence>
<sequence>MSGGQSNGGGWLIDYGLVDEIQGSDFIWGSQINDDPMVSSVMFGFDVSHKQEGCADNSCPKKRTRPESCAAPGTKACREKLRRDRLNDRFTELCSILDPGKPPKADKVAILSDATRLLNQLHLEAQKLKKSNEALQDSIKNLKAEKSELRDEKMRLKAEKDRLEQMLKGVSAAPQFIPYPTAPVVAYNKAVPYPNYPPAGVWQWVPPAVLDTSKDSVLWPPVA</sequence>
<keyword evidence="4" id="KW-0175">Coiled coil</keyword>
<reference evidence="9" key="2">
    <citation type="submission" date="2025-04" db="UniProtKB">
        <authorList>
            <consortium name="RefSeq"/>
        </authorList>
    </citation>
    <scope>IDENTIFICATION</scope>
    <source>
        <tissue evidence="9">Leaf</tissue>
    </source>
</reference>
<gene>
    <name evidence="9" type="primary">LOC109719221</name>
    <name evidence="6" type="ORF">ACMD2_11040</name>
</gene>
<dbReference type="RefSeq" id="XP_020101359.1">
    <property type="nucleotide sequence ID" value="XM_020245770.1"/>
</dbReference>
<dbReference type="Proteomes" id="UP000515123">
    <property type="component" value="Linkage group 13"/>
</dbReference>
<dbReference type="GO" id="GO:0003700">
    <property type="term" value="F:DNA-binding transcription factor activity"/>
    <property type="evidence" value="ECO:0007669"/>
    <property type="project" value="InterPro"/>
</dbReference>
<evidence type="ECO:0000313" key="8">
    <source>
        <dbReference type="Proteomes" id="UP000515123"/>
    </source>
</evidence>
<keyword evidence="3" id="KW-0804">Transcription</keyword>